<evidence type="ECO:0000259" key="1">
    <source>
        <dbReference type="Pfam" id="PF13676"/>
    </source>
</evidence>
<comment type="caution">
    <text evidence="2">The sequence shown here is derived from an EMBL/GenBank/DDBJ whole genome shotgun (WGS) entry which is preliminary data.</text>
</comment>
<keyword evidence="3" id="KW-1185">Reference proteome</keyword>
<dbReference type="InterPro" id="IPR035897">
    <property type="entry name" value="Toll_tir_struct_dom_sf"/>
</dbReference>
<protein>
    <submittedName>
        <fullName evidence="2">Toll/interleukin-1 receptor domain-containing protein</fullName>
    </submittedName>
</protein>
<keyword evidence="2" id="KW-0675">Receptor</keyword>
<dbReference type="InterPro" id="IPR000157">
    <property type="entry name" value="TIR_dom"/>
</dbReference>
<dbReference type="EMBL" id="VJVW01000011">
    <property type="protein sequence ID" value="MUP43912.1"/>
    <property type="molecule type" value="Genomic_DNA"/>
</dbReference>
<dbReference type="SUPFAM" id="SSF52200">
    <property type="entry name" value="Toll/Interleukin receptor TIR domain"/>
    <property type="match status" value="1"/>
</dbReference>
<proteinExistence type="predicted"/>
<sequence>MNKPTIFFSHSAKDKKLLSALRNNLLNITSNTIQIFQSSDGESIPFGNNWIHKIEENLRDTKLMFVFVSPNSIKSNWLYFESGFSYSKGVKVVPVGIEGIDIGQIGPPINLLQGFNINSHEGLNNIITVINREFNSTYKLSFKHNDYQQLLKLSSNPLNNKLQNDHIDFIYTRFTKIVDYDFSESAFEDILTLFEKKRIRHTVSGHPKEIYLKGMHITKTSESITVRVDELTLEDNIKIIREILKEIYNPQIKRYWFGVKFFDNIELLTTNFKLSSRLDNLGIKMSKEGPFYKFKSIQFAIDKKSNSEPERLRIIFNIFRFKINDLYDLIAFLYENNIMKVI</sequence>
<gene>
    <name evidence="2" type="ORF">FLP08_15130</name>
</gene>
<dbReference type="Gene3D" id="3.40.50.10140">
    <property type="entry name" value="Toll/interleukin-1 receptor homology (TIR) domain"/>
    <property type="match status" value="1"/>
</dbReference>
<name>A0A7K1LSX8_9FLAO</name>
<dbReference type="RefSeq" id="WP_156278000.1">
    <property type="nucleotide sequence ID" value="NZ_BAABGI010000008.1"/>
</dbReference>
<feature type="domain" description="TIR" evidence="1">
    <location>
        <begin position="6"/>
        <end position="99"/>
    </location>
</feature>
<dbReference type="OrthoDB" id="1098242at2"/>
<evidence type="ECO:0000313" key="3">
    <source>
        <dbReference type="Proteomes" id="UP000460416"/>
    </source>
</evidence>
<dbReference type="AlphaFoldDB" id="A0A7K1LSX8"/>
<dbReference type="Pfam" id="PF13676">
    <property type="entry name" value="TIR_2"/>
    <property type="match status" value="1"/>
</dbReference>
<reference evidence="2 3" key="1">
    <citation type="submission" date="2019-07" db="EMBL/GenBank/DDBJ databases">
        <title>Gramella aestuarii sp. nov., isolated from a tidal flat, and emended description of Gramella echinicola.</title>
        <authorList>
            <person name="Liu L."/>
        </authorList>
    </citation>
    <scope>NUCLEOTIDE SEQUENCE [LARGE SCALE GENOMIC DNA]</scope>
    <source>
        <strain evidence="2 3">BS12</strain>
    </source>
</reference>
<evidence type="ECO:0000313" key="2">
    <source>
        <dbReference type="EMBL" id="MUP43912.1"/>
    </source>
</evidence>
<dbReference type="Proteomes" id="UP000460416">
    <property type="component" value="Unassembled WGS sequence"/>
</dbReference>
<organism evidence="2 3">
    <name type="scientific">Christiangramia aestuarii</name>
    <dbReference type="NCBI Taxonomy" id="1028746"/>
    <lineage>
        <taxon>Bacteria</taxon>
        <taxon>Pseudomonadati</taxon>
        <taxon>Bacteroidota</taxon>
        <taxon>Flavobacteriia</taxon>
        <taxon>Flavobacteriales</taxon>
        <taxon>Flavobacteriaceae</taxon>
        <taxon>Christiangramia</taxon>
    </lineage>
</organism>
<dbReference type="GO" id="GO:0007165">
    <property type="term" value="P:signal transduction"/>
    <property type="evidence" value="ECO:0007669"/>
    <property type="project" value="InterPro"/>
</dbReference>
<accession>A0A7K1LSX8</accession>